<evidence type="ECO:0000313" key="1">
    <source>
        <dbReference type="EMBL" id="MDW5595189.1"/>
    </source>
</evidence>
<comment type="caution">
    <text evidence="1">The sequence shown here is derived from an EMBL/GenBank/DDBJ whole genome shotgun (WGS) entry which is preliminary data.</text>
</comment>
<accession>A0ABU4HT07</accession>
<proteinExistence type="predicted"/>
<organism evidence="1 2">
    <name type="scientific">Conexibacter stalactiti</name>
    <dbReference type="NCBI Taxonomy" id="1940611"/>
    <lineage>
        <taxon>Bacteria</taxon>
        <taxon>Bacillati</taxon>
        <taxon>Actinomycetota</taxon>
        <taxon>Thermoleophilia</taxon>
        <taxon>Solirubrobacterales</taxon>
        <taxon>Conexibacteraceae</taxon>
        <taxon>Conexibacter</taxon>
    </lineage>
</organism>
<sequence>MTRALAVIALGLLLVAIAGIFDAPPLYVPGVGFTLLGLLAPAWVELAARRVRVTRTLPVRQVVEDEPLPIKLTVGTGALPLPLPQVSIEDPLLEAPLALPGGARSRSFTVVARFGRRGRRRIVAPAIVLRDPLDLTRRVVRGSGQDELLVLPRTSEIALARRRGDDGRSGVVASLLGAAATDVDGVRPYREGTSASRIHWPSLARGAGLMERRLRIEADARPLVVLDARGAASRAELDAAVRAAASLTLAYARAGGCALLLPGERRPSAIGEDLAGWPAAHVRLALVDGGEHEPPPALNGAGVRRGALLYVSARRVERLPAAARSIARGPAALVVPGRLTGREAAFSVAGCNGYVVAARTPGARDKASLS</sequence>
<keyword evidence="2" id="KW-1185">Reference proteome</keyword>
<protein>
    <submittedName>
        <fullName evidence="1">DUF58 domain-containing protein</fullName>
    </submittedName>
</protein>
<dbReference type="Proteomes" id="UP001284601">
    <property type="component" value="Unassembled WGS sequence"/>
</dbReference>
<dbReference type="PANTHER" id="PTHR34351">
    <property type="entry name" value="SLR1927 PROTEIN-RELATED"/>
    <property type="match status" value="1"/>
</dbReference>
<dbReference type="RefSeq" id="WP_318597525.1">
    <property type="nucleotide sequence ID" value="NZ_JAWSTH010000028.1"/>
</dbReference>
<dbReference type="PANTHER" id="PTHR34351:SF1">
    <property type="entry name" value="SLR1927 PROTEIN"/>
    <property type="match status" value="1"/>
</dbReference>
<gene>
    <name evidence="1" type="ORF">R7226_12635</name>
</gene>
<name>A0ABU4HT07_9ACTN</name>
<dbReference type="EMBL" id="JAWSTH010000028">
    <property type="protein sequence ID" value="MDW5595189.1"/>
    <property type="molecule type" value="Genomic_DNA"/>
</dbReference>
<evidence type="ECO:0000313" key="2">
    <source>
        <dbReference type="Proteomes" id="UP001284601"/>
    </source>
</evidence>
<reference evidence="2" key="1">
    <citation type="submission" date="2023-07" db="EMBL/GenBank/DDBJ databases">
        <title>Conexibacter stalactiti sp. nov., isolated from stalactites in a lava cave and emended description of the genus Conexibacter.</title>
        <authorList>
            <person name="Lee S.D."/>
        </authorList>
    </citation>
    <scope>NUCLEOTIDE SEQUENCE [LARGE SCALE GENOMIC DNA]</scope>
    <source>
        <strain evidence="2">KCTC 39840</strain>
    </source>
</reference>
<reference evidence="1 2" key="2">
    <citation type="submission" date="2023-10" db="EMBL/GenBank/DDBJ databases">
        <authorList>
            <person name="Han X.F."/>
        </authorList>
    </citation>
    <scope>NUCLEOTIDE SEQUENCE [LARGE SCALE GENOMIC DNA]</scope>
    <source>
        <strain evidence="1 2">KCTC 39840</strain>
    </source>
</reference>